<evidence type="ECO:0000313" key="2">
    <source>
        <dbReference type="EMBL" id="CDQ39957.1"/>
    </source>
</evidence>
<keyword evidence="1" id="KW-0812">Transmembrane</keyword>
<dbReference type="EMBL" id="CCDP010000001">
    <property type="protein sequence ID" value="CDQ39957.1"/>
    <property type="molecule type" value="Genomic_DNA"/>
</dbReference>
<organism evidence="2 3">
    <name type="scientific">Virgibacillus massiliensis</name>
    <dbReference type="NCBI Taxonomy" id="1462526"/>
    <lineage>
        <taxon>Bacteria</taxon>
        <taxon>Bacillati</taxon>
        <taxon>Bacillota</taxon>
        <taxon>Bacilli</taxon>
        <taxon>Bacillales</taxon>
        <taxon>Bacillaceae</taxon>
        <taxon>Virgibacillus</taxon>
    </lineage>
</organism>
<reference evidence="3" key="2">
    <citation type="submission" date="2014-05" db="EMBL/GenBank/DDBJ databases">
        <title>Draft genome sequence of Virgibacillus massiliensis Vm-5.</title>
        <authorList>
            <person name="Khelaifia S."/>
            <person name="Croce O."/>
            <person name="Lagier J.C."/>
            <person name="Raoult D."/>
        </authorList>
    </citation>
    <scope>NUCLEOTIDE SEQUENCE [LARGE SCALE GENOMIC DNA]</scope>
    <source>
        <strain evidence="3">Vm-5</strain>
    </source>
</reference>
<feature type="transmembrane region" description="Helical" evidence="1">
    <location>
        <begin position="42"/>
        <end position="60"/>
    </location>
</feature>
<dbReference type="STRING" id="1462526.BN990_02275"/>
<sequence>MIDFILDYKWYFFVAGEIIFWGSIIGFLLLRYVFKLNRLNKYLILLWLLSDLWLLTLVILDFMRTGHFNTFQILIIIAVIYAFTEGKKDIKKLDGFVNRTITKWQS</sequence>
<gene>
    <name evidence="2" type="ORF">BN990_02275</name>
</gene>
<dbReference type="Proteomes" id="UP000028875">
    <property type="component" value="Unassembled WGS sequence"/>
</dbReference>
<dbReference type="eggNOG" id="ENOG5030QSC">
    <property type="taxonomic scope" value="Bacteria"/>
</dbReference>
<evidence type="ECO:0000313" key="3">
    <source>
        <dbReference type="Proteomes" id="UP000028875"/>
    </source>
</evidence>
<feature type="transmembrane region" description="Helical" evidence="1">
    <location>
        <begin position="66"/>
        <end position="84"/>
    </location>
</feature>
<name>A0A024QCG8_9BACI</name>
<protein>
    <submittedName>
        <fullName evidence="2">Uncharacterized protein</fullName>
    </submittedName>
</protein>
<keyword evidence="3" id="KW-1185">Reference proteome</keyword>
<dbReference type="AlphaFoldDB" id="A0A024QCG8"/>
<keyword evidence="1" id="KW-0472">Membrane</keyword>
<proteinExistence type="predicted"/>
<keyword evidence="1" id="KW-1133">Transmembrane helix</keyword>
<feature type="transmembrane region" description="Helical" evidence="1">
    <location>
        <begin position="12"/>
        <end position="30"/>
    </location>
</feature>
<accession>A0A024QCG8</accession>
<evidence type="ECO:0000256" key="1">
    <source>
        <dbReference type="SAM" id="Phobius"/>
    </source>
</evidence>
<comment type="caution">
    <text evidence="2">The sequence shown here is derived from an EMBL/GenBank/DDBJ whole genome shotgun (WGS) entry which is preliminary data.</text>
</comment>
<reference evidence="2 3" key="1">
    <citation type="submission" date="2014-03" db="EMBL/GenBank/DDBJ databases">
        <authorList>
            <person name="Urmite Genomes U."/>
        </authorList>
    </citation>
    <scope>NUCLEOTIDE SEQUENCE [LARGE SCALE GENOMIC DNA]</scope>
    <source>
        <strain evidence="2 3">Vm-5</strain>
    </source>
</reference>